<dbReference type="Proteomes" id="UP000324222">
    <property type="component" value="Unassembled WGS sequence"/>
</dbReference>
<name>A0A5B7IGP0_PORTR</name>
<accession>A0A5B7IGP0</accession>
<organism evidence="1 2">
    <name type="scientific">Portunus trituberculatus</name>
    <name type="common">Swimming crab</name>
    <name type="synonym">Neptunus trituberculatus</name>
    <dbReference type="NCBI Taxonomy" id="210409"/>
    <lineage>
        <taxon>Eukaryota</taxon>
        <taxon>Metazoa</taxon>
        <taxon>Ecdysozoa</taxon>
        <taxon>Arthropoda</taxon>
        <taxon>Crustacea</taxon>
        <taxon>Multicrustacea</taxon>
        <taxon>Malacostraca</taxon>
        <taxon>Eumalacostraca</taxon>
        <taxon>Eucarida</taxon>
        <taxon>Decapoda</taxon>
        <taxon>Pleocyemata</taxon>
        <taxon>Brachyura</taxon>
        <taxon>Eubrachyura</taxon>
        <taxon>Portunoidea</taxon>
        <taxon>Portunidae</taxon>
        <taxon>Portuninae</taxon>
        <taxon>Portunus</taxon>
    </lineage>
</organism>
<gene>
    <name evidence="1" type="ORF">E2C01_078312</name>
</gene>
<dbReference type="EMBL" id="VSRR010062907">
    <property type="protein sequence ID" value="MPC83600.1"/>
    <property type="molecule type" value="Genomic_DNA"/>
</dbReference>
<comment type="caution">
    <text evidence="1">The sequence shown here is derived from an EMBL/GenBank/DDBJ whole genome shotgun (WGS) entry which is preliminary data.</text>
</comment>
<evidence type="ECO:0000313" key="1">
    <source>
        <dbReference type="EMBL" id="MPC83600.1"/>
    </source>
</evidence>
<protein>
    <submittedName>
        <fullName evidence="1">Uncharacterized protein</fullName>
    </submittedName>
</protein>
<keyword evidence="2" id="KW-1185">Reference proteome</keyword>
<evidence type="ECO:0000313" key="2">
    <source>
        <dbReference type="Proteomes" id="UP000324222"/>
    </source>
</evidence>
<dbReference type="AlphaFoldDB" id="A0A5B7IGP0"/>
<sequence length="50" mass="5675">MSRVSRMKKRQHTTLIPPRKDEPVAILLYLNPGATKSSNQTVNQPIKRSS</sequence>
<reference evidence="1 2" key="1">
    <citation type="submission" date="2019-05" db="EMBL/GenBank/DDBJ databases">
        <title>Another draft genome of Portunus trituberculatus and its Hox gene families provides insights of decapod evolution.</title>
        <authorList>
            <person name="Jeong J.-H."/>
            <person name="Song I."/>
            <person name="Kim S."/>
            <person name="Choi T."/>
            <person name="Kim D."/>
            <person name="Ryu S."/>
            <person name="Kim W."/>
        </authorList>
    </citation>
    <scope>NUCLEOTIDE SEQUENCE [LARGE SCALE GENOMIC DNA]</scope>
    <source>
        <tissue evidence="1">Muscle</tissue>
    </source>
</reference>
<proteinExistence type="predicted"/>